<dbReference type="EMBL" id="JABBJJ010000024">
    <property type="protein sequence ID" value="NMO14734.1"/>
    <property type="molecule type" value="Genomic_DNA"/>
</dbReference>
<dbReference type="Proteomes" id="UP000518300">
    <property type="component" value="Unassembled WGS sequence"/>
</dbReference>
<evidence type="ECO:0000313" key="1">
    <source>
        <dbReference type="EMBL" id="NMO14734.1"/>
    </source>
</evidence>
<dbReference type="RefSeq" id="WP_169344029.1">
    <property type="nucleotide sequence ID" value="NZ_JABBJJ010000024.1"/>
</dbReference>
<sequence>MKAAIVVVAIAQLSCTHRAPPEANSDSGFLSGVWKKPKAAVLKQFPGLKLESDGKWCGESEKQRMCVSFDRERLVTLDIEFLVPANLLSQFMSEYGEPDIETGTETMTYRWMDRGLSIELVQASDASTVGGFSSWTRRVSFRRPERGS</sequence>
<organism evidence="1 2">
    <name type="scientific">Pyxidicoccus fallax</name>
    <dbReference type="NCBI Taxonomy" id="394095"/>
    <lineage>
        <taxon>Bacteria</taxon>
        <taxon>Pseudomonadati</taxon>
        <taxon>Myxococcota</taxon>
        <taxon>Myxococcia</taxon>
        <taxon>Myxococcales</taxon>
        <taxon>Cystobacterineae</taxon>
        <taxon>Myxococcaceae</taxon>
        <taxon>Pyxidicoccus</taxon>
    </lineage>
</organism>
<proteinExistence type="predicted"/>
<dbReference type="AlphaFoldDB" id="A0A848L7Y8"/>
<evidence type="ECO:0000313" key="2">
    <source>
        <dbReference type="Proteomes" id="UP000518300"/>
    </source>
</evidence>
<gene>
    <name evidence="1" type="ORF">HG543_07655</name>
</gene>
<comment type="caution">
    <text evidence="1">The sequence shown here is derived from an EMBL/GenBank/DDBJ whole genome shotgun (WGS) entry which is preliminary data.</text>
</comment>
<reference evidence="1 2" key="1">
    <citation type="submission" date="2020-04" db="EMBL/GenBank/DDBJ databases">
        <title>Draft genome of Pyxidicoccus fallax type strain.</title>
        <authorList>
            <person name="Whitworth D.E."/>
        </authorList>
    </citation>
    <scope>NUCLEOTIDE SEQUENCE [LARGE SCALE GENOMIC DNA]</scope>
    <source>
        <strain evidence="1 2">DSM 14698</strain>
    </source>
</reference>
<keyword evidence="2" id="KW-1185">Reference proteome</keyword>
<accession>A0A848L7Y8</accession>
<protein>
    <submittedName>
        <fullName evidence="1">Uncharacterized protein</fullName>
    </submittedName>
</protein>
<name>A0A848L7Y8_9BACT</name>